<protein>
    <submittedName>
        <fullName evidence="2">Type IV pilus biogenesis/stability protein PilW</fullName>
    </submittedName>
</protein>
<organism evidence="2 3">
    <name type="scientific">Pseudoxanthomonas gei</name>
    <dbReference type="NCBI Taxonomy" id="1383030"/>
    <lineage>
        <taxon>Bacteria</taxon>
        <taxon>Pseudomonadati</taxon>
        <taxon>Pseudomonadota</taxon>
        <taxon>Gammaproteobacteria</taxon>
        <taxon>Lysobacterales</taxon>
        <taxon>Lysobacteraceae</taxon>
        <taxon>Pseudoxanthomonas</taxon>
    </lineage>
</organism>
<name>A0ABX0A7H1_9GAMM</name>
<dbReference type="EMBL" id="QOVG01000001">
    <property type="protein sequence ID" value="NDK37472.1"/>
    <property type="molecule type" value="Genomic_DNA"/>
</dbReference>
<dbReference type="Gene3D" id="1.25.40.10">
    <property type="entry name" value="Tetratricopeptide repeat domain"/>
    <property type="match status" value="1"/>
</dbReference>
<dbReference type="InterPro" id="IPR011990">
    <property type="entry name" value="TPR-like_helical_dom_sf"/>
</dbReference>
<sequence length="268" mass="28589">MRLLDVAVLAFLLAGATSGCSRLTFVKPSSKMIRVSEQKSEYSVADSAATKQRLKVQDRLALASQRLRSGDLVTAEREAKAALKAEPGSADAYSLLAVIMDSQGKTAEAGGYYKRAAELAPANGGALNNYGAWLCTNGAPAEALVWFDRAIKDPRYATPASALANAGGCALKVGQYQRAERDLRSALALDPSNGYALASMAQSEYHAGRYFEARAFTERRLAAAPANPAVLQLASDVEERLGDKAAASRYVQRLRAEFPDSVPRTPGK</sequence>
<dbReference type="NCBIfam" id="TIGR02521">
    <property type="entry name" value="type_IV_pilW"/>
    <property type="match status" value="1"/>
</dbReference>
<comment type="caution">
    <text evidence="2">The sequence shown here is derived from an EMBL/GenBank/DDBJ whole genome shotgun (WGS) entry which is preliminary data.</text>
</comment>
<evidence type="ECO:0000313" key="2">
    <source>
        <dbReference type="EMBL" id="NDK37472.1"/>
    </source>
</evidence>
<accession>A0ABX0A7H1</accession>
<dbReference type="SMART" id="SM00028">
    <property type="entry name" value="TPR"/>
    <property type="match status" value="3"/>
</dbReference>
<dbReference type="PANTHER" id="PTHR12558:SF33">
    <property type="entry name" value="BLL7664 PROTEIN"/>
    <property type="match status" value="1"/>
</dbReference>
<evidence type="ECO:0000313" key="3">
    <source>
        <dbReference type="Proteomes" id="UP001429354"/>
    </source>
</evidence>
<dbReference type="InterPro" id="IPR019734">
    <property type="entry name" value="TPR_rpt"/>
</dbReference>
<keyword evidence="3" id="KW-1185">Reference proteome</keyword>
<dbReference type="SUPFAM" id="SSF48452">
    <property type="entry name" value="TPR-like"/>
    <property type="match status" value="1"/>
</dbReference>
<dbReference type="Pfam" id="PF14559">
    <property type="entry name" value="TPR_19"/>
    <property type="match status" value="1"/>
</dbReference>
<reference evidence="2 3" key="1">
    <citation type="submission" date="2018-07" db="EMBL/GenBank/DDBJ databases">
        <title>Whole genome Sequencing of Pseudoxanthomonas gei KCTC 32298 (T).</title>
        <authorList>
            <person name="Kumar S."/>
            <person name="Bansal K."/>
            <person name="Kaur A."/>
            <person name="Patil P."/>
            <person name="Sharma S."/>
            <person name="Patil P.B."/>
        </authorList>
    </citation>
    <scope>NUCLEOTIDE SEQUENCE [LARGE SCALE GENOMIC DNA]</scope>
    <source>
        <strain evidence="2 3">KCTC 32298</strain>
    </source>
</reference>
<feature type="repeat" description="TPR" evidence="1">
    <location>
        <begin position="160"/>
        <end position="193"/>
    </location>
</feature>
<gene>
    <name evidence="2" type="ORF">DT603_01250</name>
</gene>
<dbReference type="Pfam" id="PF13432">
    <property type="entry name" value="TPR_16"/>
    <property type="match status" value="1"/>
</dbReference>
<evidence type="ECO:0000256" key="1">
    <source>
        <dbReference type="PROSITE-ProRule" id="PRU00339"/>
    </source>
</evidence>
<proteinExistence type="predicted"/>
<dbReference type="PROSITE" id="PS50005">
    <property type="entry name" value="TPR"/>
    <property type="match status" value="2"/>
</dbReference>
<dbReference type="PROSITE" id="PS51257">
    <property type="entry name" value="PROKAR_LIPOPROTEIN"/>
    <property type="match status" value="1"/>
</dbReference>
<dbReference type="Proteomes" id="UP001429354">
    <property type="component" value="Unassembled WGS sequence"/>
</dbReference>
<dbReference type="PANTHER" id="PTHR12558">
    <property type="entry name" value="CELL DIVISION CYCLE 16,23,27"/>
    <property type="match status" value="1"/>
</dbReference>
<keyword evidence="1" id="KW-0802">TPR repeat</keyword>
<dbReference type="InterPro" id="IPR013360">
    <property type="entry name" value="Pilus_4_PilW"/>
</dbReference>
<feature type="repeat" description="TPR" evidence="1">
    <location>
        <begin position="90"/>
        <end position="123"/>
    </location>
</feature>